<gene>
    <name evidence="10" type="ordered locus">PECL_1596</name>
</gene>
<dbReference type="GO" id="GO:0000976">
    <property type="term" value="F:transcription cis-regulatory region binding"/>
    <property type="evidence" value="ECO:0007669"/>
    <property type="project" value="TreeGrafter"/>
</dbReference>
<feature type="domain" description="OmpR/PhoB-type" evidence="9">
    <location>
        <begin position="129"/>
        <end position="227"/>
    </location>
</feature>
<dbReference type="GO" id="GO:0000156">
    <property type="term" value="F:phosphorelay response regulator activity"/>
    <property type="evidence" value="ECO:0007669"/>
    <property type="project" value="TreeGrafter"/>
</dbReference>
<dbReference type="SUPFAM" id="SSF52172">
    <property type="entry name" value="CheY-like"/>
    <property type="match status" value="1"/>
</dbReference>
<evidence type="ECO:0000256" key="4">
    <source>
        <dbReference type="ARBA" id="ARBA00023125"/>
    </source>
</evidence>
<dbReference type="Gene3D" id="3.40.50.2300">
    <property type="match status" value="1"/>
</dbReference>
<dbReference type="SUPFAM" id="SSF46894">
    <property type="entry name" value="C-terminal effector domain of the bipartite response regulators"/>
    <property type="match status" value="1"/>
</dbReference>
<keyword evidence="2" id="KW-0902">Two-component regulatory system</keyword>
<evidence type="ECO:0000256" key="7">
    <source>
        <dbReference type="PROSITE-ProRule" id="PRU01091"/>
    </source>
</evidence>
<dbReference type="Proteomes" id="UP000005444">
    <property type="component" value="Chromosome"/>
</dbReference>
<feature type="DNA-binding region" description="OmpR/PhoB-type" evidence="7">
    <location>
        <begin position="129"/>
        <end position="227"/>
    </location>
</feature>
<accession>G8PAU6</accession>
<dbReference type="GO" id="GO:0032993">
    <property type="term" value="C:protein-DNA complex"/>
    <property type="evidence" value="ECO:0007669"/>
    <property type="project" value="TreeGrafter"/>
</dbReference>
<dbReference type="eggNOG" id="COG0745">
    <property type="taxonomic scope" value="Bacteria"/>
</dbReference>
<dbReference type="Pfam" id="PF00486">
    <property type="entry name" value="Trans_reg_C"/>
    <property type="match status" value="1"/>
</dbReference>
<evidence type="ECO:0000259" key="9">
    <source>
        <dbReference type="PROSITE" id="PS51755"/>
    </source>
</evidence>
<keyword evidence="5" id="KW-0804">Transcription</keyword>
<dbReference type="InterPro" id="IPR011006">
    <property type="entry name" value="CheY-like_superfamily"/>
</dbReference>
<evidence type="ECO:0000256" key="3">
    <source>
        <dbReference type="ARBA" id="ARBA00023015"/>
    </source>
</evidence>
<proteinExistence type="predicted"/>
<dbReference type="RefSeq" id="WP_014216008.1">
    <property type="nucleotide sequence ID" value="NC_016605.1"/>
</dbReference>
<keyword evidence="3" id="KW-0805">Transcription regulation</keyword>
<dbReference type="InterPro" id="IPR016032">
    <property type="entry name" value="Sig_transdc_resp-reg_C-effctor"/>
</dbReference>
<dbReference type="KEGG" id="pce:PECL_1596"/>
<evidence type="ECO:0000313" key="10">
    <source>
        <dbReference type="EMBL" id="AEV95814.1"/>
    </source>
</evidence>
<dbReference type="Pfam" id="PF00072">
    <property type="entry name" value="Response_reg"/>
    <property type="match status" value="1"/>
</dbReference>
<dbReference type="PROSITE" id="PS51755">
    <property type="entry name" value="OMPR_PHOB"/>
    <property type="match status" value="1"/>
</dbReference>
<dbReference type="GO" id="GO:0005829">
    <property type="term" value="C:cytosol"/>
    <property type="evidence" value="ECO:0007669"/>
    <property type="project" value="TreeGrafter"/>
</dbReference>
<dbReference type="CDD" id="cd00383">
    <property type="entry name" value="trans_reg_C"/>
    <property type="match status" value="1"/>
</dbReference>
<keyword evidence="11" id="KW-1185">Reference proteome</keyword>
<keyword evidence="4 7" id="KW-0238">DNA-binding</keyword>
<dbReference type="Gene3D" id="1.10.10.10">
    <property type="entry name" value="Winged helix-like DNA-binding domain superfamily/Winged helix DNA-binding domain"/>
    <property type="match status" value="1"/>
</dbReference>
<dbReference type="PROSITE" id="PS50110">
    <property type="entry name" value="RESPONSE_REGULATORY"/>
    <property type="match status" value="1"/>
</dbReference>
<dbReference type="InterPro" id="IPR001789">
    <property type="entry name" value="Sig_transdc_resp-reg_receiver"/>
</dbReference>
<feature type="modified residue" description="4-aspartylphosphate" evidence="6">
    <location>
        <position position="55"/>
    </location>
</feature>
<sequence>MTENRLKILIVEDDRNLSDSIKDFISDEFVVTQAFDGIDGEFEATQNIHDLIILDLQLPGQNGLDLLKKVRSEGITTPVLILTAKDSLDDKVRGFNVGADDYLVKPFHREELIVRIKSLLKRSGKLLVSDSLTIGNIQINTNDHTIHDGDRSETLNGKEYELIAYLLQNKGTIITKNQIFDRLWGYDSDTNSSVVEVYMSMLRKKLKLFGVSEYIKTIRNVGYLVENTDGK</sequence>
<evidence type="ECO:0000313" key="11">
    <source>
        <dbReference type="Proteomes" id="UP000005444"/>
    </source>
</evidence>
<organism evidence="10 11">
    <name type="scientific">Pediococcus claussenii (strain ATCC BAA-344 / DSM 14800 / JCM 18046 / KCTC 3811 / LMG 21948 / P06)</name>
    <dbReference type="NCBI Taxonomy" id="701521"/>
    <lineage>
        <taxon>Bacteria</taxon>
        <taxon>Bacillati</taxon>
        <taxon>Bacillota</taxon>
        <taxon>Bacilli</taxon>
        <taxon>Lactobacillales</taxon>
        <taxon>Lactobacillaceae</taxon>
        <taxon>Pediococcus</taxon>
    </lineage>
</organism>
<dbReference type="InterPro" id="IPR039420">
    <property type="entry name" value="WalR-like"/>
</dbReference>
<dbReference type="STRING" id="701521.PECL_1596"/>
<evidence type="ECO:0000256" key="6">
    <source>
        <dbReference type="PROSITE-ProRule" id="PRU00169"/>
    </source>
</evidence>
<evidence type="ECO:0000256" key="5">
    <source>
        <dbReference type="ARBA" id="ARBA00023163"/>
    </source>
</evidence>
<protein>
    <submittedName>
        <fullName evidence="10">Two-component response regulator</fullName>
    </submittedName>
</protein>
<dbReference type="HOGENOM" id="CLU_000445_30_1_9"/>
<feature type="domain" description="Response regulatory" evidence="8">
    <location>
        <begin position="7"/>
        <end position="120"/>
    </location>
</feature>
<evidence type="ECO:0000259" key="8">
    <source>
        <dbReference type="PROSITE" id="PS50110"/>
    </source>
</evidence>
<dbReference type="SMART" id="SM00448">
    <property type="entry name" value="REC"/>
    <property type="match status" value="1"/>
</dbReference>
<dbReference type="AlphaFoldDB" id="G8PAU6"/>
<dbReference type="PANTHER" id="PTHR48111:SF22">
    <property type="entry name" value="REGULATOR OF RPOS"/>
    <property type="match status" value="1"/>
</dbReference>
<keyword evidence="1 6" id="KW-0597">Phosphoprotein</keyword>
<dbReference type="InterPro" id="IPR001867">
    <property type="entry name" value="OmpR/PhoB-type_DNA-bd"/>
</dbReference>
<evidence type="ECO:0000256" key="2">
    <source>
        <dbReference type="ARBA" id="ARBA00023012"/>
    </source>
</evidence>
<dbReference type="Gene3D" id="6.10.250.690">
    <property type="match status" value="1"/>
</dbReference>
<dbReference type="InterPro" id="IPR036388">
    <property type="entry name" value="WH-like_DNA-bd_sf"/>
</dbReference>
<dbReference type="EMBL" id="CP003137">
    <property type="protein sequence ID" value="AEV95814.1"/>
    <property type="molecule type" value="Genomic_DNA"/>
</dbReference>
<evidence type="ECO:0000256" key="1">
    <source>
        <dbReference type="ARBA" id="ARBA00022553"/>
    </source>
</evidence>
<dbReference type="PANTHER" id="PTHR48111">
    <property type="entry name" value="REGULATOR OF RPOS"/>
    <property type="match status" value="1"/>
</dbReference>
<dbReference type="GO" id="GO:0006355">
    <property type="term" value="P:regulation of DNA-templated transcription"/>
    <property type="evidence" value="ECO:0007669"/>
    <property type="project" value="InterPro"/>
</dbReference>
<name>G8PAU6_PEDCP</name>
<dbReference type="SMART" id="SM00862">
    <property type="entry name" value="Trans_reg_C"/>
    <property type="match status" value="1"/>
</dbReference>
<reference evidence="10 11" key="1">
    <citation type="journal article" date="2012" name="J. Bacteriol.">
        <title>Complete Genome Sequence of the Beer Spoilage Organism Pediococcus claussenii ATCC BAA-344T.</title>
        <authorList>
            <person name="Pittet V."/>
            <person name="Abegunde T."/>
            <person name="Marfleet T."/>
            <person name="Haakensen M."/>
            <person name="Morrow K."/>
            <person name="Jayaprakash T."/>
            <person name="Schroeder K."/>
            <person name="Trost B."/>
            <person name="Byrns S."/>
            <person name="Bergsveinson J."/>
            <person name="Kusalik A."/>
            <person name="Ziola B."/>
        </authorList>
    </citation>
    <scope>NUCLEOTIDE SEQUENCE [LARGE SCALE GENOMIC DNA]</scope>
    <source>
        <strain evidence="10 11">ATCC BAA-344</strain>
    </source>
</reference>
<dbReference type="PATRIC" id="fig|701521.8.peg.1497"/>